<dbReference type="GO" id="GO:0005886">
    <property type="term" value="C:plasma membrane"/>
    <property type="evidence" value="ECO:0007669"/>
    <property type="project" value="UniProtKB-SubCell"/>
</dbReference>
<dbReference type="EMBL" id="FPLD01000051">
    <property type="protein sequence ID" value="SGY95638.1"/>
    <property type="molecule type" value="Genomic_DNA"/>
</dbReference>
<dbReference type="HOGENOM" id="CLU_047737_2_2_6"/>
<dbReference type="PATRIC" id="fig|80854.5.peg.3631"/>
<evidence type="ECO:0000256" key="4">
    <source>
        <dbReference type="ARBA" id="ARBA00022989"/>
    </source>
</evidence>
<accession>A0A090ILQ0</accession>
<dbReference type="CDD" id="cd06662">
    <property type="entry name" value="SURF1"/>
    <property type="match status" value="1"/>
</dbReference>
<dbReference type="InterPro" id="IPR045214">
    <property type="entry name" value="Surf1/Surf4"/>
</dbReference>
<keyword evidence="5 6" id="KW-0472">Membrane</keyword>
<comment type="subcellular location">
    <subcellularLocation>
        <location evidence="6">Cell membrane</location>
        <topology evidence="6">Multi-pass membrane protein</topology>
    </subcellularLocation>
    <subcellularLocation>
        <location evidence="1">Membrane</location>
    </subcellularLocation>
</comment>
<keyword evidence="6" id="KW-1003">Cell membrane</keyword>
<dbReference type="AlphaFoldDB" id="A0A090ILQ0"/>
<dbReference type="PROSITE" id="PS50895">
    <property type="entry name" value="SURF1"/>
    <property type="match status" value="1"/>
</dbReference>
<proteinExistence type="inferred from homology"/>
<evidence type="ECO:0000256" key="3">
    <source>
        <dbReference type="ARBA" id="ARBA00022692"/>
    </source>
</evidence>
<dbReference type="InterPro" id="IPR002994">
    <property type="entry name" value="Surf1/Shy1"/>
</dbReference>
<dbReference type="OrthoDB" id="9789940at2"/>
<dbReference type="Pfam" id="PF02104">
    <property type="entry name" value="SURF1"/>
    <property type="match status" value="1"/>
</dbReference>
<dbReference type="RefSeq" id="WP_045111443.1">
    <property type="nucleotide sequence ID" value="NZ_CAWRBC010000070.1"/>
</dbReference>
<evidence type="ECO:0000313" key="8">
    <source>
        <dbReference type="Proteomes" id="UP000183794"/>
    </source>
</evidence>
<comment type="similarity">
    <text evidence="2 6">Belongs to the SURF1 family.</text>
</comment>
<keyword evidence="4 6" id="KW-1133">Transmembrane helix</keyword>
<evidence type="ECO:0000313" key="7">
    <source>
        <dbReference type="EMBL" id="SGY95638.1"/>
    </source>
</evidence>
<comment type="caution">
    <text evidence="6">Lacks conserved residue(s) required for the propagation of feature annotation.</text>
</comment>
<dbReference type="Proteomes" id="UP000183794">
    <property type="component" value="Unassembled WGS sequence"/>
</dbReference>
<gene>
    <name evidence="7" type="ORF">NVI5450_1746</name>
</gene>
<protein>
    <recommendedName>
        <fullName evidence="6">SURF1-like protein</fullName>
    </recommendedName>
</protein>
<name>A0A090ILQ0_9GAMM</name>
<dbReference type="STRING" id="80854.MVIS_3433"/>
<evidence type="ECO:0000256" key="2">
    <source>
        <dbReference type="ARBA" id="ARBA00007165"/>
    </source>
</evidence>
<keyword evidence="3 6" id="KW-0812">Transmembrane</keyword>
<dbReference type="PANTHER" id="PTHR23427">
    <property type="entry name" value="SURFEIT LOCUS PROTEIN"/>
    <property type="match status" value="1"/>
</dbReference>
<reference evidence="7 8" key="1">
    <citation type="submission" date="2016-11" db="EMBL/GenBank/DDBJ databases">
        <authorList>
            <person name="Jaros S."/>
            <person name="Januszkiewicz K."/>
            <person name="Wedrychowicz H."/>
        </authorList>
    </citation>
    <scope>NUCLEOTIDE SEQUENCE [LARGE SCALE GENOMIC DNA]</scope>
    <source>
        <strain evidence="7">NVI 5450</strain>
    </source>
</reference>
<dbReference type="PANTHER" id="PTHR23427:SF2">
    <property type="entry name" value="SURFEIT LOCUS PROTEIN 1"/>
    <property type="match status" value="1"/>
</dbReference>
<evidence type="ECO:0000256" key="6">
    <source>
        <dbReference type="RuleBase" id="RU363076"/>
    </source>
</evidence>
<evidence type="ECO:0000256" key="1">
    <source>
        <dbReference type="ARBA" id="ARBA00004370"/>
    </source>
</evidence>
<dbReference type="KEGG" id="mvs:MVIS_3433"/>
<organism evidence="7 8">
    <name type="scientific">Moritella viscosa</name>
    <dbReference type="NCBI Taxonomy" id="80854"/>
    <lineage>
        <taxon>Bacteria</taxon>
        <taxon>Pseudomonadati</taxon>
        <taxon>Pseudomonadota</taxon>
        <taxon>Gammaproteobacteria</taxon>
        <taxon>Alteromonadales</taxon>
        <taxon>Moritellaceae</taxon>
        <taxon>Moritella</taxon>
    </lineage>
</organism>
<feature type="transmembrane region" description="Helical" evidence="6">
    <location>
        <begin position="213"/>
        <end position="232"/>
    </location>
</feature>
<sequence length="246" mass="27879">MQTLSSTMQCYKLSKRLISFVLFSLLSIVVCIKLGLWQVSRSQEKQALLDINQPTLTSLTQITAGSLHRKVSLYGYFDNEAPILLDNQTYNKQFGYHFYLPFHSDEQTILVNLGWLPGSASRSLLPDIPLFTGHYQLEGTLSAQQGSPLLLGENITPTTQGPLVIQRTDISQLRTTLNMPLNPLLLQLNPDTHIGFIKTWTITVMPPAKHTAYAVQWFALAFALSLSSGYWLKRYQTQYKHMQDKD</sequence>
<evidence type="ECO:0000256" key="5">
    <source>
        <dbReference type="ARBA" id="ARBA00023136"/>
    </source>
</evidence>